<protein>
    <submittedName>
        <fullName evidence="1">Uncharacterized protein</fullName>
    </submittedName>
</protein>
<evidence type="ECO:0000313" key="1">
    <source>
        <dbReference type="EMBL" id="KRM41851.1"/>
    </source>
</evidence>
<accession>A0A0R1YPF4</accession>
<proteinExistence type="predicted"/>
<dbReference type="AlphaFoldDB" id="A0A0R1YPF4"/>
<dbReference type="PATRIC" id="fig|1423786.4.peg.2307"/>
<name>A0A0R1YPF4_9LACO</name>
<organism evidence="1 2">
    <name type="scientific">Lentilactobacillus parafarraginis DSM 18390 = JCM 14109</name>
    <dbReference type="NCBI Taxonomy" id="1423786"/>
    <lineage>
        <taxon>Bacteria</taxon>
        <taxon>Bacillati</taxon>
        <taxon>Bacillota</taxon>
        <taxon>Bacilli</taxon>
        <taxon>Lactobacillales</taxon>
        <taxon>Lactobacillaceae</taxon>
        <taxon>Lentilactobacillus</taxon>
    </lineage>
</organism>
<evidence type="ECO:0000313" key="2">
    <source>
        <dbReference type="Proteomes" id="UP000051010"/>
    </source>
</evidence>
<dbReference type="EMBL" id="AZFZ01000050">
    <property type="protein sequence ID" value="KRM41851.1"/>
    <property type="molecule type" value="Genomic_DNA"/>
</dbReference>
<comment type="caution">
    <text evidence="1">The sequence shown here is derived from an EMBL/GenBank/DDBJ whole genome shotgun (WGS) entry which is preliminary data.</text>
</comment>
<gene>
    <name evidence="1" type="ORF">FD47_GL002195</name>
</gene>
<reference evidence="1 2" key="1">
    <citation type="journal article" date="2015" name="Genome Announc.">
        <title>Expanding the biotechnology potential of lactobacilli through comparative genomics of 213 strains and associated genera.</title>
        <authorList>
            <person name="Sun Z."/>
            <person name="Harris H.M."/>
            <person name="McCann A."/>
            <person name="Guo C."/>
            <person name="Argimon S."/>
            <person name="Zhang W."/>
            <person name="Yang X."/>
            <person name="Jeffery I.B."/>
            <person name="Cooney J.C."/>
            <person name="Kagawa T.F."/>
            <person name="Liu W."/>
            <person name="Song Y."/>
            <person name="Salvetti E."/>
            <person name="Wrobel A."/>
            <person name="Rasinkangas P."/>
            <person name="Parkhill J."/>
            <person name="Rea M.C."/>
            <person name="O'Sullivan O."/>
            <person name="Ritari J."/>
            <person name="Douillard F.P."/>
            <person name="Paul Ross R."/>
            <person name="Yang R."/>
            <person name="Briner A.E."/>
            <person name="Felis G.E."/>
            <person name="de Vos W.M."/>
            <person name="Barrangou R."/>
            <person name="Klaenhammer T.R."/>
            <person name="Caufield P.W."/>
            <person name="Cui Y."/>
            <person name="Zhang H."/>
            <person name="O'Toole P.W."/>
        </authorList>
    </citation>
    <scope>NUCLEOTIDE SEQUENCE [LARGE SCALE GENOMIC DNA]</scope>
    <source>
        <strain evidence="1 2">DSM 18390</strain>
    </source>
</reference>
<dbReference type="RefSeq" id="WP_156319469.1">
    <property type="nucleotide sequence ID" value="NZ_AZFZ01000050.1"/>
</dbReference>
<dbReference type="Proteomes" id="UP000051010">
    <property type="component" value="Unassembled WGS sequence"/>
</dbReference>
<sequence length="150" mass="17269">MNKAKDYLDSSRLALLDWLKNAQAKHVWKFKCPIYEDEATFKDVDDPNLFFKLTSNEQMELFNWCVTVMVKTQAINRNHTSYGIKHLFGKAPLGFYVTNGAFKGAMLLAGFTASDTNSNNWNFNVSEKSFKSYGVEPSYVSDRFKYFVGR</sequence>